<feature type="domain" description="Mur ligase N-terminal catalytic" evidence="9">
    <location>
        <begin position="29"/>
        <end position="77"/>
    </location>
</feature>
<evidence type="ECO:0000256" key="2">
    <source>
        <dbReference type="ARBA" id="ARBA00022618"/>
    </source>
</evidence>
<dbReference type="NCBIfam" id="TIGR01085">
    <property type="entry name" value="murE"/>
    <property type="match status" value="1"/>
</dbReference>
<dbReference type="PANTHER" id="PTHR23135">
    <property type="entry name" value="MUR LIGASE FAMILY MEMBER"/>
    <property type="match status" value="1"/>
</dbReference>
<evidence type="ECO:0000256" key="1">
    <source>
        <dbReference type="ARBA" id="ARBA00005898"/>
    </source>
</evidence>
<keyword evidence="6 7" id="KW-0961">Cell wall biogenesis/degradation</keyword>
<feature type="binding site" evidence="7">
    <location>
        <begin position="122"/>
        <end position="128"/>
    </location>
    <ligand>
        <name>ATP</name>
        <dbReference type="ChEBI" id="CHEBI:30616"/>
    </ligand>
</feature>
<feature type="binding site" evidence="7">
    <location>
        <position position="197"/>
    </location>
    <ligand>
        <name>UDP-N-acetyl-alpha-D-muramoyl-L-alanyl-D-glutamate</name>
        <dbReference type="ChEBI" id="CHEBI:83900"/>
    </ligand>
</feature>
<keyword evidence="7" id="KW-0963">Cytoplasm</keyword>
<comment type="PTM">
    <text evidence="7">Carboxylation is probably crucial for Mg(2+) binding and, consequently, for the gamma-phosphate positioning of ATP.</text>
</comment>
<dbReference type="InterPro" id="IPR036565">
    <property type="entry name" value="Mur-like_cat_sf"/>
</dbReference>
<keyword evidence="5 7" id="KW-0131">Cell cycle</keyword>
<evidence type="ECO:0000313" key="12">
    <source>
        <dbReference type="EMBL" id="MBU2710223.1"/>
    </source>
</evidence>
<dbReference type="RefSeq" id="WP_215818384.1">
    <property type="nucleotide sequence ID" value="NZ_JAGSOY010000005.1"/>
</dbReference>
<evidence type="ECO:0000256" key="3">
    <source>
        <dbReference type="ARBA" id="ARBA00022960"/>
    </source>
</evidence>
<comment type="similarity">
    <text evidence="1 7">Belongs to the MurCDEF family. MurE subfamily.</text>
</comment>
<dbReference type="SUPFAM" id="SSF53623">
    <property type="entry name" value="MurD-like peptide ligases, catalytic domain"/>
    <property type="match status" value="1"/>
</dbReference>
<keyword evidence="7" id="KW-0460">Magnesium</keyword>
<dbReference type="HAMAP" id="MF_00208">
    <property type="entry name" value="MurE"/>
    <property type="match status" value="1"/>
</dbReference>
<dbReference type="InterPro" id="IPR000713">
    <property type="entry name" value="Mur_ligase_N"/>
</dbReference>
<dbReference type="Pfam" id="PF02875">
    <property type="entry name" value="Mur_ligase_C"/>
    <property type="match status" value="1"/>
</dbReference>
<feature type="binding site" evidence="7">
    <location>
        <begin position="417"/>
        <end position="420"/>
    </location>
    <ligand>
        <name>meso-2,6-diaminopimelate</name>
        <dbReference type="ChEBI" id="CHEBI:57791"/>
    </ligand>
</feature>
<comment type="subcellular location">
    <subcellularLocation>
        <location evidence="7 8">Cytoplasm</location>
    </subcellularLocation>
</comment>
<dbReference type="Gene3D" id="3.40.1390.10">
    <property type="entry name" value="MurE/MurF, N-terminal domain"/>
    <property type="match status" value="1"/>
</dbReference>
<proteinExistence type="inferred from homology"/>
<feature type="modified residue" description="N6-carboxylysine" evidence="7">
    <location>
        <position position="231"/>
    </location>
</feature>
<evidence type="ECO:0000259" key="11">
    <source>
        <dbReference type="Pfam" id="PF08245"/>
    </source>
</evidence>
<feature type="binding site" evidence="7">
    <location>
        <position position="473"/>
    </location>
    <ligand>
        <name>meso-2,6-diaminopimelate</name>
        <dbReference type="ChEBI" id="CHEBI:57791"/>
    </ligand>
</feature>
<feature type="short sequence motif" description="Meso-diaminopimelate recognition motif" evidence="7">
    <location>
        <begin position="417"/>
        <end position="420"/>
    </location>
</feature>
<comment type="caution">
    <text evidence="12">The sequence shown here is derived from an EMBL/GenBank/DDBJ whole genome shotgun (WGS) entry which is preliminary data.</text>
</comment>
<dbReference type="SUPFAM" id="SSF53244">
    <property type="entry name" value="MurD-like peptide ligases, peptide-binding domain"/>
    <property type="match status" value="1"/>
</dbReference>
<sequence length="501" mass="54602">MNTQQVDQKTWLLQALLSGFDVVVDAHITITGIALDSRQVKPGDLFIALSGTRVNGHHFIAQAIQQGAVAVLAEPNSSETYEPHDYSIPVFWMHNLSAQAGYIISRYFHSPSEHIQVIGVTGTNGKTSTSHFIAQLFGALNISAGVMGTLGYGMLDALNASVNTTPSSLVIQSHLAELAAKKVAYLAMEASSHGVEQGRLLGCEFETMIFTNLSRDHLDFHGTMEAYAQSKAKLFAWPGLKHAVINLDDDYAAFIKHFVDEATELVTYSLRNTSANVYASQIQYLPQGIQCWLHTPWGSSLADIPLLGHFSLQNVLAAVAALGCHGQPVERIVDALSTLKTVPGRMEYFGEEKQPTVVVDYAHTPDALIHLLKAVRLHSRGKVVCVFGCGGDRDKGKRPLMAKAVAQYADECVVTSDNPRSENPDAIIDDIMPGFKNSLVQVHVEADRAKAIQEAILTAKPDDIVVVAGKGHEDYQEVSGQRHPYSDLVQVAKVLKEYAYD</sequence>
<feature type="binding site" evidence="7">
    <location>
        <position position="191"/>
    </location>
    <ligand>
        <name>UDP-N-acetyl-alpha-D-muramoyl-L-alanyl-D-glutamate</name>
        <dbReference type="ChEBI" id="CHEBI:83900"/>
    </ligand>
</feature>
<reference evidence="12 13" key="1">
    <citation type="submission" date="2021-04" db="EMBL/GenBank/DDBJ databases">
        <authorList>
            <person name="Pira H."/>
            <person name="Risdian C."/>
            <person name="Wink J."/>
        </authorList>
    </citation>
    <scope>NUCLEOTIDE SEQUENCE [LARGE SCALE GENOMIC DNA]</scope>
    <source>
        <strain evidence="12 13">WH53</strain>
    </source>
</reference>
<dbReference type="NCBIfam" id="NF001126">
    <property type="entry name" value="PRK00139.1-4"/>
    <property type="match status" value="1"/>
</dbReference>
<accession>A0ABS5Z8X7</accession>
<dbReference type="PANTHER" id="PTHR23135:SF4">
    <property type="entry name" value="UDP-N-ACETYLMURAMOYL-L-ALANYL-D-GLUTAMATE--2,6-DIAMINOPIMELATE LIGASE MURE HOMOLOG, CHLOROPLASTIC"/>
    <property type="match status" value="1"/>
</dbReference>
<name>A0ABS5Z8X7_9GAMM</name>
<feature type="binding site" evidence="7">
    <location>
        <begin position="164"/>
        <end position="165"/>
    </location>
    <ligand>
        <name>UDP-N-acetyl-alpha-D-muramoyl-L-alanyl-D-glutamate</name>
        <dbReference type="ChEBI" id="CHEBI:83900"/>
    </ligand>
</feature>
<dbReference type="Gene3D" id="3.90.190.20">
    <property type="entry name" value="Mur ligase, C-terminal domain"/>
    <property type="match status" value="1"/>
</dbReference>
<comment type="caution">
    <text evidence="7">Lacks conserved residue(s) required for the propagation of feature annotation.</text>
</comment>
<dbReference type="Gene3D" id="3.40.1190.10">
    <property type="entry name" value="Mur-like, catalytic domain"/>
    <property type="match status" value="1"/>
</dbReference>
<keyword evidence="4 7" id="KW-0573">Peptidoglycan synthesis</keyword>
<keyword evidence="2 7" id="KW-0132">Cell division</keyword>
<comment type="function">
    <text evidence="7">Catalyzes the addition of meso-diaminopimelic acid to the nucleotide precursor UDP-N-acetylmuramoyl-L-alanyl-D-glutamate (UMAG) in the biosynthesis of bacterial cell-wall peptidoglycan.</text>
</comment>
<dbReference type="InterPro" id="IPR005761">
    <property type="entry name" value="UDP-N-AcMur-Glu-dNH2Pim_ligase"/>
</dbReference>
<feature type="binding site" evidence="7">
    <location>
        <position position="163"/>
    </location>
    <ligand>
        <name>UDP-N-acetyl-alpha-D-muramoyl-L-alanyl-D-glutamate</name>
        <dbReference type="ChEBI" id="CHEBI:83900"/>
    </ligand>
</feature>
<comment type="catalytic activity">
    <reaction evidence="7">
        <text>UDP-N-acetyl-alpha-D-muramoyl-L-alanyl-D-glutamate + meso-2,6-diaminopimelate + ATP = UDP-N-acetyl-alpha-D-muramoyl-L-alanyl-gamma-D-glutamyl-meso-2,6-diaminopimelate + ADP + phosphate + H(+)</text>
        <dbReference type="Rhea" id="RHEA:23676"/>
        <dbReference type="ChEBI" id="CHEBI:15378"/>
        <dbReference type="ChEBI" id="CHEBI:30616"/>
        <dbReference type="ChEBI" id="CHEBI:43474"/>
        <dbReference type="ChEBI" id="CHEBI:57791"/>
        <dbReference type="ChEBI" id="CHEBI:83900"/>
        <dbReference type="ChEBI" id="CHEBI:83905"/>
        <dbReference type="ChEBI" id="CHEBI:456216"/>
        <dbReference type="EC" id="6.3.2.13"/>
    </reaction>
</comment>
<feature type="domain" description="Mur ligase central" evidence="11">
    <location>
        <begin position="120"/>
        <end position="321"/>
    </location>
</feature>
<feature type="binding site" evidence="7">
    <location>
        <position position="469"/>
    </location>
    <ligand>
        <name>meso-2,6-diaminopimelate</name>
        <dbReference type="ChEBI" id="CHEBI:57791"/>
    </ligand>
</feature>
<evidence type="ECO:0000313" key="13">
    <source>
        <dbReference type="Proteomes" id="UP000690515"/>
    </source>
</evidence>
<feature type="binding site" evidence="7">
    <location>
        <position position="199"/>
    </location>
    <ligand>
        <name>UDP-N-acetyl-alpha-D-muramoyl-L-alanyl-D-glutamate</name>
        <dbReference type="ChEBI" id="CHEBI:83900"/>
    </ligand>
</feature>
<feature type="binding site" evidence="7">
    <location>
        <position position="393"/>
    </location>
    <ligand>
        <name>meso-2,6-diaminopimelate</name>
        <dbReference type="ChEBI" id="CHEBI:57791"/>
    </ligand>
</feature>
<keyword evidence="7 12" id="KW-0436">Ligase</keyword>
<evidence type="ECO:0000256" key="8">
    <source>
        <dbReference type="RuleBase" id="RU004135"/>
    </source>
</evidence>
<protein>
    <recommendedName>
        <fullName evidence="7">UDP-N-acetylmuramoyl-L-alanyl-D-glutamate--2,6-diaminopimelate ligase</fullName>
        <ecNumber evidence="7">6.3.2.13</ecNumber>
    </recommendedName>
    <alternativeName>
        <fullName evidence="7">Meso-A2pm-adding enzyme</fullName>
    </alternativeName>
    <alternativeName>
        <fullName evidence="7">Meso-diaminopimelate-adding enzyme</fullName>
    </alternativeName>
    <alternativeName>
        <fullName evidence="7">UDP-MurNAc-L-Ala-D-Glu:meso-diaminopimelate ligase</fullName>
    </alternativeName>
    <alternativeName>
        <fullName evidence="7">UDP-MurNAc-tripeptide synthetase</fullName>
    </alternativeName>
    <alternativeName>
        <fullName evidence="7">UDP-N-acetylmuramyl-tripeptide synthetase</fullName>
    </alternativeName>
</protein>
<dbReference type="NCBIfam" id="NF001124">
    <property type="entry name" value="PRK00139.1-2"/>
    <property type="match status" value="1"/>
</dbReference>
<organism evidence="12 13">
    <name type="scientific">Zooshikella harenae</name>
    <dbReference type="NCBI Taxonomy" id="2827238"/>
    <lineage>
        <taxon>Bacteria</taxon>
        <taxon>Pseudomonadati</taxon>
        <taxon>Pseudomonadota</taxon>
        <taxon>Gammaproteobacteria</taxon>
        <taxon>Oceanospirillales</taxon>
        <taxon>Zooshikellaceae</taxon>
        <taxon>Zooshikella</taxon>
    </lineage>
</organism>
<feature type="binding site" evidence="7">
    <location>
        <position position="37"/>
    </location>
    <ligand>
        <name>UDP-N-acetyl-alpha-D-muramoyl-L-alanyl-D-glutamate</name>
        <dbReference type="ChEBI" id="CHEBI:83900"/>
    </ligand>
</feature>
<dbReference type="Pfam" id="PF01225">
    <property type="entry name" value="Mur_ligase"/>
    <property type="match status" value="1"/>
</dbReference>
<evidence type="ECO:0000259" key="10">
    <source>
        <dbReference type="Pfam" id="PF02875"/>
    </source>
</evidence>
<dbReference type="GO" id="GO:0008765">
    <property type="term" value="F:UDP-N-acetylmuramoylalanyl-D-glutamate-2,6-diaminopimelate ligase activity"/>
    <property type="evidence" value="ECO:0007669"/>
    <property type="project" value="UniProtKB-EC"/>
</dbReference>
<dbReference type="Proteomes" id="UP000690515">
    <property type="component" value="Unassembled WGS sequence"/>
</dbReference>
<evidence type="ECO:0000256" key="5">
    <source>
        <dbReference type="ARBA" id="ARBA00023306"/>
    </source>
</evidence>
<dbReference type="SUPFAM" id="SSF63418">
    <property type="entry name" value="MurE/MurF N-terminal domain"/>
    <property type="match status" value="1"/>
</dbReference>
<evidence type="ECO:0000259" key="9">
    <source>
        <dbReference type="Pfam" id="PF01225"/>
    </source>
</evidence>
<evidence type="ECO:0000256" key="6">
    <source>
        <dbReference type="ARBA" id="ARBA00023316"/>
    </source>
</evidence>
<dbReference type="EC" id="6.3.2.13" evidence="7"/>
<keyword evidence="7" id="KW-0547">Nucleotide-binding</keyword>
<dbReference type="InterPro" id="IPR036615">
    <property type="entry name" value="Mur_ligase_C_dom_sf"/>
</dbReference>
<gene>
    <name evidence="7" type="primary">murE</name>
    <name evidence="12" type="ORF">KCG35_04055</name>
</gene>
<evidence type="ECO:0000256" key="7">
    <source>
        <dbReference type="HAMAP-Rule" id="MF_00208"/>
    </source>
</evidence>
<dbReference type="InterPro" id="IPR013221">
    <property type="entry name" value="Mur_ligase_cen"/>
</dbReference>
<dbReference type="Pfam" id="PF08245">
    <property type="entry name" value="Mur_ligase_M"/>
    <property type="match status" value="1"/>
</dbReference>
<comment type="cofactor">
    <cofactor evidence="7">
        <name>Mg(2+)</name>
        <dbReference type="ChEBI" id="CHEBI:18420"/>
    </cofactor>
</comment>
<comment type="pathway">
    <text evidence="7 8">Cell wall biogenesis; peptidoglycan biosynthesis.</text>
</comment>
<evidence type="ECO:0000256" key="4">
    <source>
        <dbReference type="ARBA" id="ARBA00022984"/>
    </source>
</evidence>
<dbReference type="EMBL" id="JAGSOY010000005">
    <property type="protein sequence ID" value="MBU2710223.1"/>
    <property type="molecule type" value="Genomic_DNA"/>
</dbReference>
<keyword evidence="3 7" id="KW-0133">Cell shape</keyword>
<keyword evidence="7" id="KW-0067">ATP-binding</keyword>
<feature type="domain" description="Mur ligase C-terminal" evidence="10">
    <location>
        <begin position="344"/>
        <end position="471"/>
    </location>
</feature>
<dbReference type="InterPro" id="IPR035911">
    <property type="entry name" value="MurE/MurF_N"/>
</dbReference>
<feature type="binding site" evidence="7">
    <location>
        <position position="35"/>
    </location>
    <ligand>
        <name>UDP-N-acetyl-alpha-D-muramoyl-L-alanyl-D-glutamate</name>
        <dbReference type="ChEBI" id="CHEBI:83900"/>
    </ligand>
</feature>
<dbReference type="InterPro" id="IPR004101">
    <property type="entry name" value="Mur_ligase_C"/>
</dbReference>
<keyword evidence="13" id="KW-1185">Reference proteome</keyword>